<reference evidence="1" key="2">
    <citation type="submission" date="2021-03" db="UniProtKB">
        <authorList>
            <consortium name="EnsemblPlants"/>
        </authorList>
    </citation>
    <scope>IDENTIFICATION</scope>
</reference>
<protein>
    <recommendedName>
        <fullName evidence="3">RNase H type-1 domain-containing protein</fullName>
    </recommendedName>
</protein>
<dbReference type="AlphaFoldDB" id="A0A803QCH6"/>
<evidence type="ECO:0000313" key="1">
    <source>
        <dbReference type="EnsemblPlants" id="cds.evm.model.08.827"/>
    </source>
</evidence>
<dbReference type="EnsemblPlants" id="evm.model.08.827">
    <property type="protein sequence ID" value="cds.evm.model.08.827"/>
    <property type="gene ID" value="evm.TU.08.827"/>
</dbReference>
<evidence type="ECO:0008006" key="3">
    <source>
        <dbReference type="Google" id="ProtNLM"/>
    </source>
</evidence>
<accession>A0A803QCH6</accession>
<keyword evidence="2" id="KW-1185">Reference proteome</keyword>
<dbReference type="Gene3D" id="3.30.420.10">
    <property type="entry name" value="Ribonuclease H-like superfamily/Ribonuclease H"/>
    <property type="match status" value="1"/>
</dbReference>
<dbReference type="PANTHER" id="PTHR48475">
    <property type="entry name" value="RIBONUCLEASE H"/>
    <property type="match status" value="1"/>
</dbReference>
<proteinExistence type="predicted"/>
<evidence type="ECO:0000313" key="2">
    <source>
        <dbReference type="Proteomes" id="UP000596661"/>
    </source>
</evidence>
<reference evidence="1" key="1">
    <citation type="submission" date="2018-11" db="EMBL/GenBank/DDBJ databases">
        <authorList>
            <person name="Grassa J C."/>
        </authorList>
    </citation>
    <scope>NUCLEOTIDE SEQUENCE [LARGE SCALE GENOMIC DNA]</scope>
</reference>
<dbReference type="OMA" id="IPREHNA"/>
<dbReference type="Gramene" id="evm.model.08.827">
    <property type="protein sequence ID" value="cds.evm.model.08.827"/>
    <property type="gene ID" value="evm.TU.08.827"/>
</dbReference>
<dbReference type="GO" id="GO:0003676">
    <property type="term" value="F:nucleic acid binding"/>
    <property type="evidence" value="ECO:0007669"/>
    <property type="project" value="InterPro"/>
</dbReference>
<name>A0A803QCH6_CANSA</name>
<dbReference type="Proteomes" id="UP000596661">
    <property type="component" value="Chromosome 8"/>
</dbReference>
<dbReference type="InterPro" id="IPR036397">
    <property type="entry name" value="RNaseH_sf"/>
</dbReference>
<sequence length="156" mass="17754">MVAYLRKIKDLLSQLNGYTIKKIPREHNATVDALARLASSTIVSKANMVPIKFLEEPSITIPKAVDMVDDSPTWITLIAAYLQTRALPKGKNEAKEIRRKAARYLILDGVMYRWSFSMPLLRCVTKDEAERLMIEVNEGFFNNNVEGQNISKKILQ</sequence>
<organism evidence="1 2">
    <name type="scientific">Cannabis sativa</name>
    <name type="common">Hemp</name>
    <name type="synonym">Marijuana</name>
    <dbReference type="NCBI Taxonomy" id="3483"/>
    <lineage>
        <taxon>Eukaryota</taxon>
        <taxon>Viridiplantae</taxon>
        <taxon>Streptophyta</taxon>
        <taxon>Embryophyta</taxon>
        <taxon>Tracheophyta</taxon>
        <taxon>Spermatophyta</taxon>
        <taxon>Magnoliopsida</taxon>
        <taxon>eudicotyledons</taxon>
        <taxon>Gunneridae</taxon>
        <taxon>Pentapetalae</taxon>
        <taxon>rosids</taxon>
        <taxon>fabids</taxon>
        <taxon>Rosales</taxon>
        <taxon>Cannabaceae</taxon>
        <taxon>Cannabis</taxon>
    </lineage>
</organism>
<dbReference type="EMBL" id="UZAU01000693">
    <property type="status" value="NOT_ANNOTATED_CDS"/>
    <property type="molecule type" value="Genomic_DNA"/>
</dbReference>
<dbReference type="PANTHER" id="PTHR48475:SF2">
    <property type="entry name" value="RIBONUCLEASE H"/>
    <property type="match status" value="1"/>
</dbReference>